<evidence type="ECO:0000313" key="2">
    <source>
        <dbReference type="EMBL" id="EAT33956.1"/>
    </source>
</evidence>
<dbReference type="EMBL" id="CH478103">
    <property type="protein sequence ID" value="EAT33956.1"/>
    <property type="molecule type" value="Genomic_DNA"/>
</dbReference>
<accession>A0A1S4G000</accession>
<evidence type="ECO:0000313" key="3">
    <source>
        <dbReference type="Proteomes" id="UP000682892"/>
    </source>
</evidence>
<sequence>MKLHNTMKVALVFVAIFGLASAQRDDSLKVVETMALLPEAYRELQKFVVSVVADAKHNSSDVIYEFHREVYLAKDTFLRSAISLEMNTLYHLNNQPLQVDASCLSLLRSSADLNLQVSGVGFTNCILDVDARLNAEIQQVFNQLQLNESAYIQFSLYDAFAGRNIFQNPQDINDQLYLKLAQLQQTPTELVTQLSALVTDFRTRLEVARATYRQCLTVNNQVFQTAVDLILIQLQQICKGSLVASPTLPTTPALTTIITTPPFEVVPTEPPTVQQDEYVLG</sequence>
<feature type="chain" id="PRO_5036481296" evidence="1">
    <location>
        <begin position="23"/>
        <end position="281"/>
    </location>
</feature>
<organism evidence="2 3">
    <name type="scientific">Aedes aegypti</name>
    <name type="common">Yellowfever mosquito</name>
    <name type="synonym">Culex aegypti</name>
    <dbReference type="NCBI Taxonomy" id="7159"/>
    <lineage>
        <taxon>Eukaryota</taxon>
        <taxon>Metazoa</taxon>
        <taxon>Ecdysozoa</taxon>
        <taxon>Arthropoda</taxon>
        <taxon>Hexapoda</taxon>
        <taxon>Insecta</taxon>
        <taxon>Pterygota</taxon>
        <taxon>Neoptera</taxon>
        <taxon>Endopterygota</taxon>
        <taxon>Diptera</taxon>
        <taxon>Nematocera</taxon>
        <taxon>Culicoidea</taxon>
        <taxon>Culicidae</taxon>
        <taxon>Culicinae</taxon>
        <taxon>Aedini</taxon>
        <taxon>Aedes</taxon>
        <taxon>Stegomyia</taxon>
    </lineage>
</organism>
<reference evidence="2" key="1">
    <citation type="submission" date="2005-10" db="EMBL/GenBank/DDBJ databases">
        <authorList>
            <person name="Loftus B.J."/>
            <person name="Nene V.M."/>
            <person name="Hannick L.I."/>
            <person name="Bidwell S."/>
            <person name="Haas B."/>
            <person name="Amedeo P."/>
            <person name="Orvis J."/>
            <person name="Wortman J.R."/>
            <person name="White O.R."/>
            <person name="Salzberg S."/>
            <person name="Shumway M."/>
            <person name="Koo H."/>
            <person name="Zhao Y."/>
            <person name="Holmes M."/>
            <person name="Miller J."/>
            <person name="Schatz M."/>
            <person name="Pop M."/>
            <person name="Pai G."/>
            <person name="Utterback T."/>
            <person name="Rogers Y.-H."/>
            <person name="Kravitz S."/>
            <person name="Fraser C.M."/>
        </authorList>
    </citation>
    <scope>NUCLEOTIDE SEQUENCE</scope>
    <source>
        <strain evidence="2">Liverpool</strain>
    </source>
</reference>
<protein>
    <submittedName>
        <fullName evidence="2">AAEL013775-PA</fullName>
    </submittedName>
</protein>
<gene>
    <name evidence="2" type="ORF">AaeL_AAEL013775</name>
</gene>
<dbReference type="AlphaFoldDB" id="A0A1S4G000"/>
<proteinExistence type="predicted"/>
<dbReference type="KEGG" id="aag:5578589"/>
<name>A0A1S4G000_AEDAE</name>
<dbReference type="HOGENOM" id="CLU_077765_0_0_1"/>
<dbReference type="OrthoDB" id="7733590at2759"/>
<evidence type="ECO:0000256" key="1">
    <source>
        <dbReference type="SAM" id="SignalP"/>
    </source>
</evidence>
<dbReference type="OMA" id="RAAYTSC"/>
<feature type="signal peptide" evidence="1">
    <location>
        <begin position="1"/>
        <end position="22"/>
    </location>
</feature>
<keyword evidence="1" id="KW-0732">Signal</keyword>
<dbReference type="Proteomes" id="UP000682892">
    <property type="component" value="Unassembled WGS sequence"/>
</dbReference>
<reference evidence="2" key="3">
    <citation type="submission" date="2012-09" db="EMBL/GenBank/DDBJ databases">
        <authorList>
            <consortium name="VectorBase"/>
        </authorList>
    </citation>
    <scope>NUCLEOTIDE SEQUENCE</scope>
    <source>
        <strain evidence="2">Liverpool</strain>
    </source>
</reference>
<reference evidence="2" key="2">
    <citation type="journal article" date="2007" name="Science">
        <title>Genome sequence of Aedes aegypti, a major arbovirus vector.</title>
        <authorList>
            <person name="Nene V."/>
            <person name="Wortman J.R."/>
            <person name="Lawson D."/>
            <person name="Haas B."/>
            <person name="Kodira C."/>
            <person name="Tu Z.J."/>
            <person name="Loftus B."/>
            <person name="Xi Z."/>
            <person name="Megy K."/>
            <person name="Grabherr M."/>
            <person name="Ren Q."/>
            <person name="Zdobnov E.M."/>
            <person name="Lobo N.F."/>
            <person name="Campbell K.S."/>
            <person name="Brown S.E."/>
            <person name="Bonaldo M.F."/>
            <person name="Zhu J."/>
            <person name="Sinkins S.P."/>
            <person name="Hogenkamp D.G."/>
            <person name="Amedeo P."/>
            <person name="Arensburger P."/>
            <person name="Atkinson P.W."/>
            <person name="Bidwell S."/>
            <person name="Biedler J."/>
            <person name="Birney E."/>
            <person name="Bruggner R.V."/>
            <person name="Costas J."/>
            <person name="Coy M.R."/>
            <person name="Crabtree J."/>
            <person name="Crawford M."/>
            <person name="Debruyn B."/>
            <person name="Decaprio D."/>
            <person name="Eiglmeier K."/>
            <person name="Eisenstadt E."/>
            <person name="El-Dorry H."/>
            <person name="Gelbart W.M."/>
            <person name="Gomes S.L."/>
            <person name="Hammond M."/>
            <person name="Hannick L.I."/>
            <person name="Hogan J.R."/>
            <person name="Holmes M.H."/>
            <person name="Jaffe D."/>
            <person name="Johnston J.S."/>
            <person name="Kennedy R.C."/>
            <person name="Koo H."/>
            <person name="Kravitz S."/>
            <person name="Kriventseva E.V."/>
            <person name="Kulp D."/>
            <person name="Labutti K."/>
            <person name="Lee E."/>
            <person name="Li S."/>
            <person name="Lovin D.D."/>
            <person name="Mao C."/>
            <person name="Mauceli E."/>
            <person name="Menck C.F."/>
            <person name="Miller J.R."/>
            <person name="Montgomery P."/>
            <person name="Mori A."/>
            <person name="Nascimento A.L."/>
            <person name="Naveira H.F."/>
            <person name="Nusbaum C."/>
            <person name="O'leary S."/>
            <person name="Orvis J."/>
            <person name="Pertea M."/>
            <person name="Quesneville H."/>
            <person name="Reidenbach K.R."/>
            <person name="Rogers Y.H."/>
            <person name="Roth C.W."/>
            <person name="Schneider J.R."/>
            <person name="Schatz M."/>
            <person name="Shumway M."/>
            <person name="Stanke M."/>
            <person name="Stinson E.O."/>
            <person name="Tubio J.M."/>
            <person name="Vanzee J.P."/>
            <person name="Verjovski-Almeida S."/>
            <person name="Werner D."/>
            <person name="White O."/>
            <person name="Wyder S."/>
            <person name="Zeng Q."/>
            <person name="Zhao Q."/>
            <person name="Zhao Y."/>
            <person name="Hill C.A."/>
            <person name="Raikhel A.S."/>
            <person name="Soares M.B."/>
            <person name="Knudson D.L."/>
            <person name="Lee N.H."/>
            <person name="Galagan J."/>
            <person name="Salzberg S.L."/>
            <person name="Paulsen I.T."/>
            <person name="Dimopoulos G."/>
            <person name="Collins F.H."/>
            <person name="Birren B."/>
            <person name="Fraser-Liggett C.M."/>
            <person name="Severson D.W."/>
        </authorList>
    </citation>
    <scope>NUCLEOTIDE SEQUENCE [LARGE SCALE GENOMIC DNA]</scope>
    <source>
        <strain evidence="2">Liverpool</strain>
    </source>
</reference>